<evidence type="ECO:0000313" key="4">
    <source>
        <dbReference type="EMBL" id="ROR39480.1"/>
    </source>
</evidence>
<reference evidence="6" key="1">
    <citation type="submission" date="2018-03" db="EMBL/GenBank/DDBJ databases">
        <title>A comparative analysis of the Nautiliaceae.</title>
        <authorList>
            <person name="Grosche A."/>
            <person name="Smedile F."/>
            <person name="Vetriani C."/>
        </authorList>
    </citation>
    <scope>NUCLEOTIDE SEQUENCE [LARGE SCALE GENOMIC DNA]</scope>
    <source>
        <strain evidence="6">TB6</strain>
    </source>
</reference>
<accession>A0AAJ4RBX8</accession>
<keyword evidence="4" id="KW-0969">Cilium</keyword>
<protein>
    <submittedName>
        <fullName evidence="4">Flagellar hook-length control protein FliK</fullName>
    </submittedName>
</protein>
<feature type="compositionally biased region" description="Polar residues" evidence="1">
    <location>
        <begin position="212"/>
        <end position="228"/>
    </location>
</feature>
<dbReference type="AlphaFoldDB" id="A0AAJ4RBX8"/>
<evidence type="ECO:0000313" key="5">
    <source>
        <dbReference type="Proteomes" id="UP000272781"/>
    </source>
</evidence>
<dbReference type="InterPro" id="IPR021136">
    <property type="entry name" value="Flagellar_hook_control-like_C"/>
</dbReference>
<evidence type="ECO:0000259" key="2">
    <source>
        <dbReference type="Pfam" id="PF02120"/>
    </source>
</evidence>
<dbReference type="Proteomes" id="UP000272781">
    <property type="component" value="Unassembled WGS sequence"/>
</dbReference>
<reference evidence="3" key="3">
    <citation type="submission" date="2019-06" db="EMBL/GenBank/DDBJ databases">
        <title>A comparative analysis of the Nautiliaceae.</title>
        <authorList>
            <person name="Grosche A."/>
            <person name="Smedile F."/>
            <person name="Vetriani C."/>
        </authorList>
    </citation>
    <scope>NUCLEOTIDE SEQUENCE</scope>
    <source>
        <strain evidence="3">TB6</strain>
    </source>
</reference>
<evidence type="ECO:0000313" key="6">
    <source>
        <dbReference type="Proteomes" id="UP000298805"/>
    </source>
</evidence>
<sequence>MIEALLKITENQEIKGLSKTNENFLLKLFDESEDKNQFLNLLKSLNISKEDLKEILKKLPQKDKEKFEKIISLFENQKPKIKTTAEPKKEKKVTSISDLLENTQIQPQTQKIEISEFEVKTKEKNYKKVEIIKKQLKSVFEKENIKLSKTEIKEFKKIKSLKELITFANKKGLNIEKVKISKDIQKYTISKNAPQKNPEPIVVSNLPKPKINLSQKTKPLNPTQTINTKTKKSPISEIVSKHIKTQQIQPQNEHIKISKEPKISQKISLETLLNDKPQEKKEKKHDSINQTIAQSVQTQIKHDIIKAKQSIQKFSNDLHEAIKDYKPPLSKISIEMNPKDLGKVEVTLIHRGENLQIKINSNTTQTLNFIQTHQNELKQNLINMGYSEVNMSFNTNQQNQQQHQRQNQQKYKQTQDNLEEIVIEVPYTYA</sequence>
<organism evidence="4 5">
    <name type="scientific">Caminibacter pacificus</name>
    <dbReference type="NCBI Taxonomy" id="1424653"/>
    <lineage>
        <taxon>Bacteria</taxon>
        <taxon>Pseudomonadati</taxon>
        <taxon>Campylobacterota</taxon>
        <taxon>Epsilonproteobacteria</taxon>
        <taxon>Nautiliales</taxon>
        <taxon>Nautiliaceae</taxon>
        <taxon>Caminibacter</taxon>
    </lineage>
</organism>
<dbReference type="Proteomes" id="UP000298805">
    <property type="component" value="Chromosome"/>
</dbReference>
<feature type="domain" description="Flagellar hook-length control protein-like C-terminal" evidence="2">
    <location>
        <begin position="321"/>
        <end position="402"/>
    </location>
</feature>
<keyword evidence="6" id="KW-1185">Reference proteome</keyword>
<dbReference type="RefSeq" id="WP_123352811.1">
    <property type="nucleotide sequence ID" value="NZ_CP027432.2"/>
</dbReference>
<proteinExistence type="predicted"/>
<keyword evidence="4" id="KW-0282">Flagellum</keyword>
<feature type="region of interest" description="Disordered" evidence="1">
    <location>
        <begin position="212"/>
        <end position="233"/>
    </location>
</feature>
<dbReference type="Pfam" id="PF02120">
    <property type="entry name" value="Flg_hook"/>
    <property type="match status" value="1"/>
</dbReference>
<evidence type="ECO:0000313" key="3">
    <source>
        <dbReference type="EMBL" id="QCI28889.1"/>
    </source>
</evidence>
<evidence type="ECO:0000256" key="1">
    <source>
        <dbReference type="SAM" id="MobiDB-lite"/>
    </source>
</evidence>
<dbReference type="EMBL" id="CP027432">
    <property type="protein sequence ID" value="QCI28889.1"/>
    <property type="molecule type" value="Genomic_DNA"/>
</dbReference>
<dbReference type="EMBL" id="RJVK01000003">
    <property type="protein sequence ID" value="ROR39480.1"/>
    <property type="molecule type" value="Genomic_DNA"/>
</dbReference>
<gene>
    <name evidence="3" type="ORF">C6V80_07880</name>
    <name evidence="4" type="ORF">EDC58_1420</name>
</gene>
<dbReference type="InterPro" id="IPR038610">
    <property type="entry name" value="FliK-like_C_sf"/>
</dbReference>
<keyword evidence="4" id="KW-0966">Cell projection</keyword>
<dbReference type="Gene3D" id="3.30.750.140">
    <property type="match status" value="1"/>
</dbReference>
<name>A0AAJ4RBX8_9BACT</name>
<reference evidence="4 5" key="2">
    <citation type="submission" date="2018-11" db="EMBL/GenBank/DDBJ databases">
        <title>Genomic Encyclopedia of Type Strains, Phase IV (KMG-IV): sequencing the most valuable type-strain genomes for metagenomic binning, comparative biology and taxonomic classification.</title>
        <authorList>
            <person name="Goeker M."/>
        </authorList>
    </citation>
    <scope>NUCLEOTIDE SEQUENCE [LARGE SCALE GENOMIC DNA]</scope>
    <source>
        <strain evidence="4 5">DSM 27783</strain>
    </source>
</reference>